<dbReference type="GO" id="GO:0006313">
    <property type="term" value="P:DNA transposition"/>
    <property type="evidence" value="ECO:0007669"/>
    <property type="project" value="InterPro"/>
</dbReference>
<dbReference type="NCBIfam" id="NF033542">
    <property type="entry name" value="transpos_IS110"/>
    <property type="match status" value="1"/>
</dbReference>
<proteinExistence type="predicted"/>
<dbReference type="RefSeq" id="WP_109321335.1">
    <property type="nucleotide sequence ID" value="NZ_QFWT01000032.1"/>
</dbReference>
<reference evidence="3 4" key="1">
    <citation type="submission" date="2018-05" db="EMBL/GenBank/DDBJ databases">
        <title>Vibrio limimaris sp. nov., isolated from marine sediment.</title>
        <authorList>
            <person name="Li C.-M."/>
        </authorList>
    </citation>
    <scope>NUCLEOTIDE SEQUENCE [LARGE SCALE GENOMIC DNA]</scope>
    <source>
        <strain evidence="3 4">E4404</strain>
    </source>
</reference>
<dbReference type="Pfam" id="PF01548">
    <property type="entry name" value="DEDD_Tnp_IS110"/>
    <property type="match status" value="1"/>
</dbReference>
<dbReference type="Pfam" id="PF02371">
    <property type="entry name" value="Transposase_20"/>
    <property type="match status" value="1"/>
</dbReference>
<protein>
    <submittedName>
        <fullName evidence="3">IS110 family transposase</fullName>
    </submittedName>
</protein>
<feature type="non-terminal residue" evidence="3">
    <location>
        <position position="309"/>
    </location>
</feature>
<feature type="domain" description="Transposase IS110-like N-terminal" evidence="1">
    <location>
        <begin position="5"/>
        <end position="144"/>
    </location>
</feature>
<organism evidence="3 4">
    <name type="scientific">Vibrio albus</name>
    <dbReference type="NCBI Taxonomy" id="2200953"/>
    <lineage>
        <taxon>Bacteria</taxon>
        <taxon>Pseudomonadati</taxon>
        <taxon>Pseudomonadota</taxon>
        <taxon>Gammaproteobacteria</taxon>
        <taxon>Vibrionales</taxon>
        <taxon>Vibrionaceae</taxon>
        <taxon>Vibrio</taxon>
    </lineage>
</organism>
<dbReference type="InterPro" id="IPR002525">
    <property type="entry name" value="Transp_IS110-like_N"/>
</dbReference>
<gene>
    <name evidence="3" type="ORF">DI392_19395</name>
</gene>
<accession>A0A2U3B126</accession>
<dbReference type="InterPro" id="IPR003346">
    <property type="entry name" value="Transposase_20"/>
</dbReference>
<keyword evidence="4" id="KW-1185">Reference proteome</keyword>
<dbReference type="OrthoDB" id="1523051at2"/>
<evidence type="ECO:0000259" key="2">
    <source>
        <dbReference type="Pfam" id="PF02371"/>
    </source>
</evidence>
<name>A0A2U3B126_9VIBR</name>
<evidence type="ECO:0000313" key="3">
    <source>
        <dbReference type="EMBL" id="PWI30477.1"/>
    </source>
</evidence>
<sequence length="309" mass="35319">MTLYCGIDLHSNNHVVVVINECDEVLYQKRLGNDISFTIRALEPFKEELEAVAVESTFNWYWLADGLMAKGFDVKLVNTTAVQQYDGLKYSGDEHDARYLTHLMRLGILPTGYIYPELMRPVRDLLRRRKQLVQTASRQLTCIQNQIWRQTGIRVSSSEIKKKHFTIPYLEGYTRQAAEANLAVYRITAQQIKQLEASALSQVQPMKNYELLTNMAGIGSVLGLTILLEIGDIHRFKKVGHFASYCRCVASTRESNGKKKGEGNKKAGNKYLSWAFSEAAHFAVRYDARIKAFYERKRQKRNGIVAIRA</sequence>
<comment type="caution">
    <text evidence="3">The sequence shown here is derived from an EMBL/GenBank/DDBJ whole genome shotgun (WGS) entry which is preliminary data.</text>
</comment>
<dbReference type="PANTHER" id="PTHR33055:SF15">
    <property type="entry name" value="TRANSPOSASE-RELATED"/>
    <property type="match status" value="1"/>
</dbReference>
<feature type="domain" description="Transposase IS116/IS110/IS902 C-terminal" evidence="2">
    <location>
        <begin position="210"/>
        <end position="295"/>
    </location>
</feature>
<evidence type="ECO:0000313" key="4">
    <source>
        <dbReference type="Proteomes" id="UP000245362"/>
    </source>
</evidence>
<dbReference type="GO" id="GO:0003677">
    <property type="term" value="F:DNA binding"/>
    <property type="evidence" value="ECO:0007669"/>
    <property type="project" value="InterPro"/>
</dbReference>
<dbReference type="GO" id="GO:0004803">
    <property type="term" value="F:transposase activity"/>
    <property type="evidence" value="ECO:0007669"/>
    <property type="project" value="InterPro"/>
</dbReference>
<dbReference type="AlphaFoldDB" id="A0A2U3B126"/>
<evidence type="ECO:0000259" key="1">
    <source>
        <dbReference type="Pfam" id="PF01548"/>
    </source>
</evidence>
<dbReference type="EMBL" id="QFWT01000032">
    <property type="protein sequence ID" value="PWI30477.1"/>
    <property type="molecule type" value="Genomic_DNA"/>
</dbReference>
<dbReference type="Proteomes" id="UP000245362">
    <property type="component" value="Unassembled WGS sequence"/>
</dbReference>
<dbReference type="PANTHER" id="PTHR33055">
    <property type="entry name" value="TRANSPOSASE FOR INSERTION SEQUENCE ELEMENT IS1111A"/>
    <property type="match status" value="1"/>
</dbReference>
<dbReference type="InterPro" id="IPR047650">
    <property type="entry name" value="Transpos_IS110"/>
</dbReference>